<dbReference type="Pfam" id="PF16187">
    <property type="entry name" value="Peptidase_M16_M"/>
    <property type="match status" value="1"/>
</dbReference>
<sequence length="217" mass="25671">MLREVGPQTWIFQEQKDLANIIFRFKDTERPMAYVSLLVNSLHNTPRLRCWFKQDDEYFMPKLALRLKMRSITNGQDPHQLVTAQLFVELFMDALNEYAYAAELAHFNYEIKATKNSISLTVIGFNDKLSILLHKILDKLVDFRVEPARFDILKEERLRSLSNFEAAQPHQHCQYLENLVLSENSCTKEELREATRGISMACFVWLQLTYWCRNYPR</sequence>
<name>A0ABY6L4D3_9ARAC</name>
<keyword evidence="4" id="KW-1185">Reference proteome</keyword>
<proteinExistence type="predicted"/>
<evidence type="ECO:0000259" key="2">
    <source>
        <dbReference type="Pfam" id="PF16187"/>
    </source>
</evidence>
<dbReference type="PANTHER" id="PTHR43690:SF18">
    <property type="entry name" value="INSULIN-DEGRADING ENZYME-RELATED"/>
    <property type="match status" value="1"/>
</dbReference>
<dbReference type="EMBL" id="CP092875">
    <property type="protein sequence ID" value="UYV75848.1"/>
    <property type="molecule type" value="Genomic_DNA"/>
</dbReference>
<gene>
    <name evidence="3" type="ORF">LAZ67_13001552</name>
</gene>
<dbReference type="Proteomes" id="UP001235939">
    <property type="component" value="Chromosome 13"/>
</dbReference>
<protein>
    <submittedName>
        <fullName evidence="3">IDE</fullName>
    </submittedName>
</protein>
<dbReference type="Gene3D" id="3.30.830.10">
    <property type="entry name" value="Metalloenzyme, LuxS/M16 peptidase-like"/>
    <property type="match status" value="1"/>
</dbReference>
<evidence type="ECO:0000256" key="1">
    <source>
        <dbReference type="ARBA" id="ARBA00022723"/>
    </source>
</evidence>
<dbReference type="InterPro" id="IPR011249">
    <property type="entry name" value="Metalloenz_LuxS/M16"/>
</dbReference>
<accession>A0ABY6L4D3</accession>
<reference evidence="3 4" key="1">
    <citation type="submission" date="2022-01" db="EMBL/GenBank/DDBJ databases">
        <title>A chromosomal length assembly of Cordylochernes scorpioides.</title>
        <authorList>
            <person name="Zeh D."/>
            <person name="Zeh J."/>
        </authorList>
    </citation>
    <scope>NUCLEOTIDE SEQUENCE [LARGE SCALE GENOMIC DNA]</scope>
    <source>
        <strain evidence="3">IN4F17</strain>
        <tissue evidence="3">Whole Body</tissue>
    </source>
</reference>
<keyword evidence="1" id="KW-0479">Metal-binding</keyword>
<evidence type="ECO:0000313" key="4">
    <source>
        <dbReference type="Proteomes" id="UP001235939"/>
    </source>
</evidence>
<dbReference type="PANTHER" id="PTHR43690">
    <property type="entry name" value="NARDILYSIN"/>
    <property type="match status" value="1"/>
</dbReference>
<dbReference type="SUPFAM" id="SSF63411">
    <property type="entry name" value="LuxS/MPP-like metallohydrolase"/>
    <property type="match status" value="2"/>
</dbReference>
<evidence type="ECO:0000313" key="3">
    <source>
        <dbReference type="EMBL" id="UYV75848.1"/>
    </source>
</evidence>
<dbReference type="InterPro" id="IPR032632">
    <property type="entry name" value="Peptidase_M16_M"/>
</dbReference>
<organism evidence="3 4">
    <name type="scientific">Cordylochernes scorpioides</name>
    <dbReference type="NCBI Taxonomy" id="51811"/>
    <lineage>
        <taxon>Eukaryota</taxon>
        <taxon>Metazoa</taxon>
        <taxon>Ecdysozoa</taxon>
        <taxon>Arthropoda</taxon>
        <taxon>Chelicerata</taxon>
        <taxon>Arachnida</taxon>
        <taxon>Pseudoscorpiones</taxon>
        <taxon>Cheliferoidea</taxon>
        <taxon>Chernetidae</taxon>
        <taxon>Cordylochernes</taxon>
    </lineage>
</organism>
<feature type="domain" description="Peptidase M16 middle/third" evidence="2">
    <location>
        <begin position="42"/>
        <end position="194"/>
    </location>
</feature>
<dbReference type="InterPro" id="IPR050626">
    <property type="entry name" value="Peptidase_M16"/>
</dbReference>